<evidence type="ECO:0000313" key="2">
    <source>
        <dbReference type="EMBL" id="MEE7491119.1"/>
    </source>
</evidence>
<gene>
    <name evidence="2" type="ORF">MOTC310_11860</name>
</gene>
<keyword evidence="3" id="KW-1185">Reference proteome</keyword>
<evidence type="ECO:0000256" key="1">
    <source>
        <dbReference type="SAM" id="MobiDB-lite"/>
    </source>
</evidence>
<name>A0ABU7TNR0_9HYPH</name>
<feature type="compositionally biased region" description="Basic and acidic residues" evidence="1">
    <location>
        <begin position="73"/>
        <end position="89"/>
    </location>
</feature>
<dbReference type="RefSeq" id="WP_331301905.1">
    <property type="nucleotide sequence ID" value="NZ_MLCA01000006.1"/>
</dbReference>
<accession>A0ABU7TNR0</accession>
<organism evidence="2 3">
    <name type="scientific">Methylobacterium oryzae</name>
    <dbReference type="NCBI Taxonomy" id="334852"/>
    <lineage>
        <taxon>Bacteria</taxon>
        <taxon>Pseudomonadati</taxon>
        <taxon>Pseudomonadota</taxon>
        <taxon>Alphaproteobacteria</taxon>
        <taxon>Hyphomicrobiales</taxon>
        <taxon>Methylobacteriaceae</taxon>
        <taxon>Methylobacterium</taxon>
    </lineage>
</organism>
<reference evidence="2 3" key="1">
    <citation type="journal article" date="2012" name="Genet. Mol. Biol.">
        <title>Analysis of 16S rRNA and mxaF genes revealing insights into Methylobacterium niche-specific plant association.</title>
        <authorList>
            <person name="Dourado M.N."/>
            <person name="Andreote F.D."/>
            <person name="Dini-Andreote F."/>
            <person name="Conti R."/>
            <person name="Araujo J.M."/>
            <person name="Araujo W.L."/>
        </authorList>
    </citation>
    <scope>NUCLEOTIDE SEQUENCE [LARGE SCALE GENOMIC DNA]</scope>
    <source>
        <strain evidence="2 3">TC3-10</strain>
    </source>
</reference>
<dbReference type="Proteomes" id="UP001355206">
    <property type="component" value="Unassembled WGS sequence"/>
</dbReference>
<proteinExistence type="predicted"/>
<sequence length="97" mass="10602">MSDGAFVTTLPAHFATLREGVEKHVPSTAANVLVRNGLITLLAWAERMAEMLAEKTPATAQQQFHAPLGDRSLIVEEPRVPRHAGHDPRLPGNRPHP</sequence>
<feature type="region of interest" description="Disordered" evidence="1">
    <location>
        <begin position="60"/>
        <end position="97"/>
    </location>
</feature>
<protein>
    <submittedName>
        <fullName evidence="2">Uncharacterized protein</fullName>
    </submittedName>
</protein>
<comment type="caution">
    <text evidence="2">The sequence shown here is derived from an EMBL/GenBank/DDBJ whole genome shotgun (WGS) entry which is preliminary data.</text>
</comment>
<dbReference type="EMBL" id="MLCA01000006">
    <property type="protein sequence ID" value="MEE7491119.1"/>
    <property type="molecule type" value="Genomic_DNA"/>
</dbReference>
<evidence type="ECO:0000313" key="3">
    <source>
        <dbReference type="Proteomes" id="UP001355206"/>
    </source>
</evidence>